<comment type="caution">
    <text evidence="2">The sequence shown here is derived from an EMBL/GenBank/DDBJ whole genome shotgun (WGS) entry which is preliminary data.</text>
</comment>
<evidence type="ECO:0000256" key="1">
    <source>
        <dbReference type="SAM" id="MobiDB-lite"/>
    </source>
</evidence>
<reference evidence="2 3" key="1">
    <citation type="submission" date="2017-08" db="EMBL/GenBank/DDBJ databases">
        <title>Infants hospitalized years apart are colonized by the same room-sourced microbial strains.</title>
        <authorList>
            <person name="Brooks B."/>
            <person name="Olm M.R."/>
            <person name="Firek B.A."/>
            <person name="Baker R."/>
            <person name="Thomas B.C."/>
            <person name="Morowitz M.J."/>
            <person name="Banfield J.F."/>
        </authorList>
    </citation>
    <scope>NUCLEOTIDE SEQUENCE [LARGE SCALE GENOMIC DNA]</scope>
    <source>
        <strain evidence="2">S2_005_002_R2_33</strain>
    </source>
</reference>
<dbReference type="Proteomes" id="UP000249082">
    <property type="component" value="Unassembled WGS sequence"/>
</dbReference>
<dbReference type="AlphaFoldDB" id="A0A2W5QHK3"/>
<protein>
    <submittedName>
        <fullName evidence="2">Uncharacterized protein</fullName>
    </submittedName>
</protein>
<proteinExistence type="predicted"/>
<dbReference type="EMBL" id="QFPX01000010">
    <property type="protein sequence ID" value="PZQ54183.1"/>
    <property type="molecule type" value="Genomic_DNA"/>
</dbReference>
<feature type="region of interest" description="Disordered" evidence="1">
    <location>
        <begin position="32"/>
        <end position="66"/>
    </location>
</feature>
<organism evidence="2 3">
    <name type="scientific">Novosphingobium pentaromativorans</name>
    <dbReference type="NCBI Taxonomy" id="205844"/>
    <lineage>
        <taxon>Bacteria</taxon>
        <taxon>Pseudomonadati</taxon>
        <taxon>Pseudomonadota</taxon>
        <taxon>Alphaproteobacteria</taxon>
        <taxon>Sphingomonadales</taxon>
        <taxon>Sphingomonadaceae</taxon>
        <taxon>Novosphingobium</taxon>
    </lineage>
</organism>
<name>A0A2W5QHK3_9SPHN</name>
<sequence>MTERNDDEAAKLADHMAKLQAAGAVQMTPEEILAGQSQAGVPRPAFLKDDEDDGSVHKVPIGRGTP</sequence>
<gene>
    <name evidence="2" type="ORF">DI555_14080</name>
</gene>
<evidence type="ECO:0000313" key="3">
    <source>
        <dbReference type="Proteomes" id="UP000249082"/>
    </source>
</evidence>
<accession>A0A2W5QHK3</accession>
<evidence type="ECO:0000313" key="2">
    <source>
        <dbReference type="EMBL" id="PZQ54183.1"/>
    </source>
</evidence>